<dbReference type="SUPFAM" id="SSF48452">
    <property type="entry name" value="TPR-like"/>
    <property type="match status" value="2"/>
</dbReference>
<accession>A0A1M6SX05</accession>
<dbReference type="Proteomes" id="UP000189810">
    <property type="component" value="Chromosome I"/>
</dbReference>
<gene>
    <name evidence="3" type="ORF">SAMN05444391_1200</name>
</gene>
<protein>
    <submittedName>
        <fullName evidence="3">Tfp pilus assembly protein PilF</fullName>
    </submittedName>
</protein>
<dbReference type="PANTHER" id="PTHR10098:SF108">
    <property type="entry name" value="TETRATRICOPEPTIDE REPEAT PROTEIN 28"/>
    <property type="match status" value="1"/>
</dbReference>
<feature type="chain" id="PRO_5009920961" evidence="2">
    <location>
        <begin position="24"/>
        <end position="303"/>
    </location>
</feature>
<dbReference type="Pfam" id="PF13374">
    <property type="entry name" value="TPR_10"/>
    <property type="match status" value="1"/>
</dbReference>
<dbReference type="Pfam" id="PF13431">
    <property type="entry name" value="TPR_17"/>
    <property type="match status" value="1"/>
</dbReference>
<keyword evidence="4" id="KW-1185">Reference proteome</keyword>
<evidence type="ECO:0000256" key="2">
    <source>
        <dbReference type="SAM" id="SignalP"/>
    </source>
</evidence>
<feature type="repeat" description="TPR" evidence="1">
    <location>
        <begin position="134"/>
        <end position="167"/>
    </location>
</feature>
<feature type="repeat" description="TPR" evidence="1">
    <location>
        <begin position="171"/>
        <end position="204"/>
    </location>
</feature>
<evidence type="ECO:0000313" key="4">
    <source>
        <dbReference type="Proteomes" id="UP000189810"/>
    </source>
</evidence>
<dbReference type="Pfam" id="PF13424">
    <property type="entry name" value="TPR_12"/>
    <property type="match status" value="2"/>
</dbReference>
<dbReference type="EMBL" id="LT670846">
    <property type="protein sequence ID" value="SHK49180.1"/>
    <property type="molecule type" value="Genomic_DNA"/>
</dbReference>
<dbReference type="Gene3D" id="1.25.40.10">
    <property type="entry name" value="Tetratricopeptide repeat domain"/>
    <property type="match status" value="3"/>
</dbReference>
<dbReference type="PROSITE" id="PS50005">
    <property type="entry name" value="TPR"/>
    <property type="match status" value="3"/>
</dbReference>
<dbReference type="PANTHER" id="PTHR10098">
    <property type="entry name" value="RAPSYN-RELATED"/>
    <property type="match status" value="1"/>
</dbReference>
<feature type="repeat" description="TPR" evidence="1">
    <location>
        <begin position="57"/>
        <end position="90"/>
    </location>
</feature>
<organism evidence="3 4">
    <name type="scientific">Thermocrinis minervae</name>
    <dbReference type="NCBI Taxonomy" id="381751"/>
    <lineage>
        <taxon>Bacteria</taxon>
        <taxon>Pseudomonadati</taxon>
        <taxon>Aquificota</taxon>
        <taxon>Aquificia</taxon>
        <taxon>Aquificales</taxon>
        <taxon>Aquificaceae</taxon>
        <taxon>Thermocrinis</taxon>
    </lineage>
</organism>
<keyword evidence="1" id="KW-0802">TPR repeat</keyword>
<name>A0A1M6SX05_9AQUI</name>
<sequence>MKTSTFLVPLVLLTFTGLSLSHAQSPVDQCVNYYAAQAYEKAIEEGKKAIKLYPSDLVSYVCLGASYLQVGDYDQAINYLKNAEKYALQKSDFMYIYGLLGLAYDGKGMLDNALFYYNKALMLARDLGNKRAESDYLSNIAMIFRRKGELDNALSYYKESLELKVDEKDRAPIYTNIAVIYLKQGNYQKAIEYFKRAMDIFDRYGNQHEYAITEINLGNAYREIRDFQNAEHYLLDGLKRAQKVGDKYLEGTAYKYLGWLYRDKGNKVAAREYLIKALRVFKEVGASSNVVEVTSDLVYLGMP</sequence>
<dbReference type="AlphaFoldDB" id="A0A1M6SX05"/>
<proteinExistence type="predicted"/>
<dbReference type="SMART" id="SM00028">
    <property type="entry name" value="TPR"/>
    <property type="match status" value="6"/>
</dbReference>
<dbReference type="STRING" id="381751.SAMN05444391_1200"/>
<evidence type="ECO:0000313" key="3">
    <source>
        <dbReference type="EMBL" id="SHK49180.1"/>
    </source>
</evidence>
<keyword evidence="2" id="KW-0732">Signal</keyword>
<dbReference type="InterPro" id="IPR011990">
    <property type="entry name" value="TPR-like_helical_dom_sf"/>
</dbReference>
<dbReference type="PROSITE" id="PS50293">
    <property type="entry name" value="TPR_REGION"/>
    <property type="match status" value="1"/>
</dbReference>
<feature type="signal peptide" evidence="2">
    <location>
        <begin position="1"/>
        <end position="23"/>
    </location>
</feature>
<evidence type="ECO:0000256" key="1">
    <source>
        <dbReference type="PROSITE-ProRule" id="PRU00339"/>
    </source>
</evidence>
<reference evidence="3 4" key="1">
    <citation type="submission" date="2016-11" db="EMBL/GenBank/DDBJ databases">
        <authorList>
            <person name="Jaros S."/>
            <person name="Januszkiewicz K."/>
            <person name="Wedrychowicz H."/>
        </authorList>
    </citation>
    <scope>NUCLEOTIDE SEQUENCE [LARGE SCALE GENOMIC DNA]</scope>
    <source>
        <strain evidence="3 4">DSM 19557</strain>
    </source>
</reference>
<dbReference type="InterPro" id="IPR019734">
    <property type="entry name" value="TPR_rpt"/>
</dbReference>